<evidence type="ECO:0000256" key="1">
    <source>
        <dbReference type="SAM" id="MobiDB-lite"/>
    </source>
</evidence>
<feature type="region of interest" description="Disordered" evidence="1">
    <location>
        <begin position="59"/>
        <end position="125"/>
    </location>
</feature>
<dbReference type="AlphaFoldDB" id="A0A0D9YI55"/>
<protein>
    <submittedName>
        <fullName evidence="2">Uncharacterized protein</fullName>
    </submittedName>
</protein>
<accession>A0A0D9YI55</accession>
<dbReference type="Gramene" id="OGLUM01G43360.1">
    <property type="protein sequence ID" value="OGLUM01G43360.1"/>
    <property type="gene ID" value="OGLUM01G43360"/>
</dbReference>
<organism evidence="2">
    <name type="scientific">Oryza glumipatula</name>
    <dbReference type="NCBI Taxonomy" id="40148"/>
    <lineage>
        <taxon>Eukaryota</taxon>
        <taxon>Viridiplantae</taxon>
        <taxon>Streptophyta</taxon>
        <taxon>Embryophyta</taxon>
        <taxon>Tracheophyta</taxon>
        <taxon>Spermatophyta</taxon>
        <taxon>Magnoliopsida</taxon>
        <taxon>Liliopsida</taxon>
        <taxon>Poales</taxon>
        <taxon>Poaceae</taxon>
        <taxon>BOP clade</taxon>
        <taxon>Oryzoideae</taxon>
        <taxon>Oryzeae</taxon>
        <taxon>Oryzinae</taxon>
        <taxon>Oryza</taxon>
    </lineage>
</organism>
<sequence length="170" mass="18165">MAQNKAHRCVSVRDSPAERRGVAHVVGSTRRSGGVVSSPKIKRVIISFSSSVAAERLLHATPRPATTPDVSDSIPSCARHRSPMDRHSRARRGDRPALACRRRPHSGQSGSRSVGRPAGSGSSKLAGNGWIHELAGLPSLTRQIRLVTTTPPLAADADAEAQLFGIDRRM</sequence>
<reference evidence="2" key="3">
    <citation type="submission" date="2018-05" db="EMBL/GenBank/DDBJ databases">
        <title>OgluRS3 (Oryza glumaepatula Reference Sequence Version 3).</title>
        <authorList>
            <person name="Zhang J."/>
            <person name="Kudrna D."/>
            <person name="Lee S."/>
            <person name="Talag J."/>
            <person name="Welchert J."/>
            <person name="Wing R.A."/>
        </authorList>
    </citation>
    <scope>NUCLEOTIDE SEQUENCE [LARGE SCALE GENOMIC DNA]</scope>
</reference>
<keyword evidence="3" id="KW-1185">Reference proteome</keyword>
<feature type="compositionally biased region" description="Basic and acidic residues" evidence="1">
    <location>
        <begin position="82"/>
        <end position="95"/>
    </location>
</feature>
<proteinExistence type="predicted"/>
<reference evidence="2" key="2">
    <citation type="submission" date="2015-04" db="UniProtKB">
        <authorList>
            <consortium name="EnsemblPlants"/>
        </authorList>
    </citation>
    <scope>IDENTIFICATION</scope>
</reference>
<evidence type="ECO:0000313" key="2">
    <source>
        <dbReference type="EnsemblPlants" id="OGLUM01G43360.1"/>
    </source>
</evidence>
<dbReference type="HOGENOM" id="CLU_1573070_0_0_1"/>
<name>A0A0D9YI55_9ORYZ</name>
<dbReference type="Proteomes" id="UP000026961">
    <property type="component" value="Chromosome 1"/>
</dbReference>
<dbReference type="EnsemblPlants" id="OGLUM01G43360.1">
    <property type="protein sequence ID" value="OGLUM01G43360.1"/>
    <property type="gene ID" value="OGLUM01G43360"/>
</dbReference>
<evidence type="ECO:0000313" key="3">
    <source>
        <dbReference type="Proteomes" id="UP000026961"/>
    </source>
</evidence>
<reference evidence="2" key="1">
    <citation type="submission" date="2013-08" db="EMBL/GenBank/DDBJ databases">
        <title>Oryza genome evolution.</title>
        <authorList>
            <person name="Wing R.A."/>
            <person name="Panaud O."/>
            <person name="Oliveira A.C."/>
        </authorList>
    </citation>
    <scope>NUCLEOTIDE SEQUENCE</scope>
</reference>